<evidence type="ECO:0000313" key="5">
    <source>
        <dbReference type="Proteomes" id="UP000050525"/>
    </source>
</evidence>
<dbReference type="PANTHER" id="PTHR13947:SF58">
    <property type="entry name" value="8B (PUTATIVE,_PSEUDO-RELATED"/>
    <property type="match status" value="1"/>
</dbReference>
<feature type="domain" description="N-acetyltransferase" evidence="3">
    <location>
        <begin position="331"/>
        <end position="488"/>
    </location>
</feature>
<keyword evidence="5" id="KW-1185">Reference proteome</keyword>
<organism evidence="4 5">
    <name type="scientific">Alligator mississippiensis</name>
    <name type="common">American alligator</name>
    <dbReference type="NCBI Taxonomy" id="8496"/>
    <lineage>
        <taxon>Eukaryota</taxon>
        <taxon>Metazoa</taxon>
        <taxon>Chordata</taxon>
        <taxon>Craniata</taxon>
        <taxon>Vertebrata</taxon>
        <taxon>Euteleostomi</taxon>
        <taxon>Archelosauria</taxon>
        <taxon>Archosauria</taxon>
        <taxon>Crocodylia</taxon>
        <taxon>Alligatoridae</taxon>
        <taxon>Alligatorinae</taxon>
        <taxon>Alligator</taxon>
    </lineage>
</organism>
<evidence type="ECO:0000313" key="4">
    <source>
        <dbReference type="EMBL" id="KYO48520.1"/>
    </source>
</evidence>
<keyword evidence="2" id="KW-0812">Transmembrane</keyword>
<dbReference type="Pfam" id="PF00583">
    <property type="entry name" value="Acetyltransf_1"/>
    <property type="match status" value="2"/>
</dbReference>
<dbReference type="InterPro" id="IPR000182">
    <property type="entry name" value="GNAT_dom"/>
</dbReference>
<accession>A0A151PHK7</accession>
<protein>
    <submittedName>
        <fullName evidence="4">N-acetyltransferase 8B isoform A</fullName>
    </submittedName>
</protein>
<comment type="caution">
    <text evidence="4">The sequence shown here is derived from an EMBL/GenBank/DDBJ whole genome shotgun (WGS) entry which is preliminary data.</text>
</comment>
<dbReference type="eggNOG" id="KOG3139">
    <property type="taxonomic scope" value="Eukaryota"/>
</dbReference>
<dbReference type="Proteomes" id="UP000050525">
    <property type="component" value="Unassembled WGS sequence"/>
</dbReference>
<feature type="transmembrane region" description="Helical" evidence="2">
    <location>
        <begin position="74"/>
        <end position="103"/>
    </location>
</feature>
<name>A0A151PHK7_ALLMI</name>
<dbReference type="AlphaFoldDB" id="A0A151PHK7"/>
<dbReference type="PANTHER" id="PTHR13947">
    <property type="entry name" value="GNAT FAMILY N-ACETYLTRANSFERASE"/>
    <property type="match status" value="1"/>
</dbReference>
<sequence length="489" mass="54159">MHTARGSLPEADFLGRQGPKGREAVMAQYRIRPYKDGDYKAVRDIFAEGIMEQSSAAFMHLLTSPWTALLLPSLFFLVLVASGSILLALLPVAIVLAVAWVYVRSFSTDYVQLALRTDLRDIRGTYLGAADSCLWVAEADGAVVGLVAAVQPQDPAERGTALELKRMSVRQASRGQGIARALSRTVLQFAQERGYRAVVLSTSVVQRAAQQLYEHLGFQRVATKSPSLLTRLLHLYIIHYHYDIPAVPQPRWVCPSTSCPRGREIVMAQYRIRPYEDGDYEAVRTIFADGIHEVAPAMWSELLKSLKTHLFLLGLFLVGLAASGSILLALLPIAVILVVAWRSMKSIGTDYVQLALRTDLRDIRSTYLGATNTCLWVAEASGAVVGLVAAVQPQDPTERGTVLELKRLSVRQAYRGRGIARALSRTVLQFAQEHGYRAVMLETSVVQRAAQQLYERLGFRLVATECPSLLARLLQFYILHYRLDIPAAP</sequence>
<dbReference type="SUPFAM" id="SSF55729">
    <property type="entry name" value="Acyl-CoA N-acyltransferases (Nat)"/>
    <property type="match status" value="2"/>
</dbReference>
<keyword evidence="2" id="KW-0472">Membrane</keyword>
<feature type="transmembrane region" description="Helical" evidence="2">
    <location>
        <begin position="310"/>
        <end position="341"/>
    </location>
</feature>
<dbReference type="PROSITE" id="PS51186">
    <property type="entry name" value="GNAT"/>
    <property type="match status" value="2"/>
</dbReference>
<dbReference type="GO" id="GO:0008080">
    <property type="term" value="F:N-acetyltransferase activity"/>
    <property type="evidence" value="ECO:0007669"/>
    <property type="project" value="InterPro"/>
</dbReference>
<keyword evidence="1" id="KW-0808">Transferase</keyword>
<dbReference type="Gene3D" id="3.40.630.30">
    <property type="match status" value="2"/>
</dbReference>
<keyword evidence="2" id="KW-1133">Transmembrane helix</keyword>
<dbReference type="InterPro" id="IPR016181">
    <property type="entry name" value="Acyl_CoA_acyltransferase"/>
</dbReference>
<dbReference type="InterPro" id="IPR050769">
    <property type="entry name" value="NAT_camello-type"/>
</dbReference>
<evidence type="ECO:0000256" key="1">
    <source>
        <dbReference type="ARBA" id="ARBA00022679"/>
    </source>
</evidence>
<dbReference type="STRING" id="8496.A0A151PHK7"/>
<proteinExistence type="predicted"/>
<evidence type="ECO:0000259" key="3">
    <source>
        <dbReference type="PROSITE" id="PS51186"/>
    </source>
</evidence>
<feature type="domain" description="N-acetyltransferase" evidence="3">
    <location>
        <begin position="85"/>
        <end position="247"/>
    </location>
</feature>
<dbReference type="CDD" id="cd04301">
    <property type="entry name" value="NAT_SF"/>
    <property type="match status" value="2"/>
</dbReference>
<dbReference type="EMBL" id="AKHW03000181">
    <property type="protein sequence ID" value="KYO48520.1"/>
    <property type="molecule type" value="Genomic_DNA"/>
</dbReference>
<reference evidence="4 5" key="1">
    <citation type="journal article" date="2012" name="Genome Biol.">
        <title>Sequencing three crocodilian genomes to illuminate the evolution of archosaurs and amniotes.</title>
        <authorList>
            <person name="St John J.A."/>
            <person name="Braun E.L."/>
            <person name="Isberg S.R."/>
            <person name="Miles L.G."/>
            <person name="Chong A.Y."/>
            <person name="Gongora J."/>
            <person name="Dalzell P."/>
            <person name="Moran C."/>
            <person name="Bed'hom B."/>
            <person name="Abzhanov A."/>
            <person name="Burgess S.C."/>
            <person name="Cooksey A.M."/>
            <person name="Castoe T.A."/>
            <person name="Crawford N.G."/>
            <person name="Densmore L.D."/>
            <person name="Drew J.C."/>
            <person name="Edwards S.V."/>
            <person name="Faircloth B.C."/>
            <person name="Fujita M.K."/>
            <person name="Greenwold M.J."/>
            <person name="Hoffmann F.G."/>
            <person name="Howard J.M."/>
            <person name="Iguchi T."/>
            <person name="Janes D.E."/>
            <person name="Khan S.Y."/>
            <person name="Kohno S."/>
            <person name="de Koning A.J."/>
            <person name="Lance S.L."/>
            <person name="McCarthy F.M."/>
            <person name="McCormack J.E."/>
            <person name="Merchant M.E."/>
            <person name="Peterson D.G."/>
            <person name="Pollock D.D."/>
            <person name="Pourmand N."/>
            <person name="Raney B.J."/>
            <person name="Roessler K.A."/>
            <person name="Sanford J.R."/>
            <person name="Sawyer R.H."/>
            <person name="Schmidt C.J."/>
            <person name="Triplett E.W."/>
            <person name="Tuberville T.D."/>
            <person name="Venegas-Anaya M."/>
            <person name="Howard J.T."/>
            <person name="Jarvis E.D."/>
            <person name="Guillette L.J.Jr."/>
            <person name="Glenn T.C."/>
            <person name="Green R.E."/>
            <person name="Ray D.A."/>
        </authorList>
    </citation>
    <scope>NUCLEOTIDE SEQUENCE [LARGE SCALE GENOMIC DNA]</scope>
    <source>
        <strain evidence="4">KSC_2009_1</strain>
    </source>
</reference>
<evidence type="ECO:0000256" key="2">
    <source>
        <dbReference type="SAM" id="Phobius"/>
    </source>
</evidence>
<gene>
    <name evidence="4" type="primary">NAT8B</name>
    <name evidence="4" type="ORF">Y1Q_0017179</name>
</gene>